<protein>
    <submittedName>
        <fullName evidence="1">Secreted EGF-like protein</fullName>
    </submittedName>
</protein>
<dbReference type="GeneID" id="11107152"/>
<dbReference type="EMBL" id="HQ849551">
    <property type="protein sequence ID" value="AEN03598.1"/>
    <property type="molecule type" value="Genomic_DNA"/>
</dbReference>
<sequence length="65" mass="7608">MNFKYIILFCSVILISFATNITQKYDYKDYCIMGEINNITIKGVHCKCAHKYTGIRCHHIILSDF</sequence>
<gene>
    <name evidence="1" type="ORF">YKV009</name>
</gene>
<dbReference type="KEGG" id="vg:11107152"/>
<keyword evidence="2" id="KW-1185">Reference proteome</keyword>
<dbReference type="SUPFAM" id="SSF57196">
    <property type="entry name" value="EGF/Laminin"/>
    <property type="match status" value="1"/>
</dbReference>
<evidence type="ECO:0000313" key="2">
    <source>
        <dbReference type="Proteomes" id="UP000164653"/>
    </source>
</evidence>
<dbReference type="OrthoDB" id="29074at10239"/>
<proteinExistence type="predicted"/>
<organism evidence="1 2">
    <name type="scientific">Yokapox virus</name>
    <dbReference type="NCBI Taxonomy" id="1076255"/>
    <lineage>
        <taxon>Viruses</taxon>
        <taxon>Varidnaviria</taxon>
        <taxon>Bamfordvirae</taxon>
        <taxon>Nucleocytoviricota</taxon>
        <taxon>Pokkesviricetes</taxon>
        <taxon>Chitovirales</taxon>
        <taxon>Poxviridae</taxon>
        <taxon>Chordopoxvirinae</taxon>
        <taxon>Centapoxvirus</taxon>
        <taxon>Centapoxvirus yokapox</taxon>
    </lineage>
</organism>
<dbReference type="Gene3D" id="2.10.25.10">
    <property type="entry name" value="Laminin"/>
    <property type="match status" value="1"/>
</dbReference>
<reference evidence="1 2" key="1">
    <citation type="journal article" date="2011" name="J. Virol.">
        <title>The genome of yoka poxvirus.</title>
        <authorList>
            <person name="Zhao G."/>
            <person name="Droit L."/>
            <person name="Tesh R.B."/>
            <person name="Popov V.L."/>
            <person name="Little N.S."/>
            <person name="Upton C."/>
            <person name="Virgin H.W."/>
            <person name="Wang D."/>
        </authorList>
    </citation>
    <scope>NUCLEOTIDE SEQUENCE [LARGE SCALE GENOMIC DNA]</scope>
    <source>
        <strain evidence="1">DakArB 4268</strain>
    </source>
</reference>
<dbReference type="Proteomes" id="UP000164653">
    <property type="component" value="Segment"/>
</dbReference>
<name>G3EI87_9POXV</name>
<accession>G3EI87</accession>
<dbReference type="RefSeq" id="YP_004821362.1">
    <property type="nucleotide sequence ID" value="NC_015960.1"/>
</dbReference>
<evidence type="ECO:0000313" key="1">
    <source>
        <dbReference type="EMBL" id="AEN03598.1"/>
    </source>
</evidence>